<dbReference type="InterPro" id="IPR003961">
    <property type="entry name" value="FN3_dom"/>
</dbReference>
<dbReference type="InterPro" id="IPR007110">
    <property type="entry name" value="Ig-like_dom"/>
</dbReference>
<dbReference type="PROSITE" id="PS50835">
    <property type="entry name" value="IG_LIKE"/>
    <property type="match status" value="2"/>
</dbReference>
<evidence type="ECO:0000256" key="3">
    <source>
        <dbReference type="SAM" id="MobiDB-lite"/>
    </source>
</evidence>
<evidence type="ECO:0000259" key="5">
    <source>
        <dbReference type="PROSITE" id="PS50835"/>
    </source>
</evidence>
<dbReference type="SUPFAM" id="SSF49265">
    <property type="entry name" value="Fibronectin type III"/>
    <property type="match status" value="1"/>
</dbReference>
<dbReference type="GO" id="GO:0007156">
    <property type="term" value="P:homophilic cell adhesion via plasma membrane adhesion molecules"/>
    <property type="evidence" value="ECO:0007669"/>
    <property type="project" value="TreeGrafter"/>
</dbReference>
<dbReference type="SMART" id="SM00408">
    <property type="entry name" value="IGc2"/>
    <property type="match status" value="2"/>
</dbReference>
<keyword evidence="4" id="KW-0472">Membrane</keyword>
<name>A0AAD9NC32_RIDPI</name>
<evidence type="ECO:0000256" key="4">
    <source>
        <dbReference type="SAM" id="Phobius"/>
    </source>
</evidence>
<proteinExistence type="predicted"/>
<evidence type="ECO:0000313" key="6">
    <source>
        <dbReference type="EMBL" id="KAK2164797.1"/>
    </source>
</evidence>
<feature type="domain" description="Ig-like" evidence="5">
    <location>
        <begin position="50"/>
        <end position="145"/>
    </location>
</feature>
<keyword evidence="4" id="KW-0812">Transmembrane</keyword>
<evidence type="ECO:0000256" key="2">
    <source>
        <dbReference type="ARBA" id="ARBA00023157"/>
    </source>
</evidence>
<protein>
    <recommendedName>
        <fullName evidence="5">Ig-like domain-containing protein</fullName>
    </recommendedName>
</protein>
<dbReference type="Gene3D" id="2.60.40.10">
    <property type="entry name" value="Immunoglobulins"/>
    <property type="match status" value="2"/>
</dbReference>
<dbReference type="AlphaFoldDB" id="A0AAD9NC32"/>
<reference evidence="6" key="1">
    <citation type="journal article" date="2023" name="Mol. Biol. Evol.">
        <title>Third-Generation Sequencing Reveals the Adaptive Role of the Epigenome in Three Deep-Sea Polychaetes.</title>
        <authorList>
            <person name="Perez M."/>
            <person name="Aroh O."/>
            <person name="Sun Y."/>
            <person name="Lan Y."/>
            <person name="Juniper S.K."/>
            <person name="Young C.R."/>
            <person name="Angers B."/>
            <person name="Qian P.Y."/>
        </authorList>
    </citation>
    <scope>NUCLEOTIDE SEQUENCE</scope>
    <source>
        <strain evidence="6">R07B-5</strain>
    </source>
</reference>
<feature type="domain" description="Ig-like" evidence="5">
    <location>
        <begin position="148"/>
        <end position="241"/>
    </location>
</feature>
<dbReference type="InterPro" id="IPR036116">
    <property type="entry name" value="FN3_sf"/>
</dbReference>
<dbReference type="CDD" id="cd00099">
    <property type="entry name" value="IgV"/>
    <property type="match status" value="1"/>
</dbReference>
<dbReference type="InterPro" id="IPR050958">
    <property type="entry name" value="Cell_Adh-Cytoskel_Orgn"/>
</dbReference>
<dbReference type="InterPro" id="IPR013783">
    <property type="entry name" value="Ig-like_fold"/>
</dbReference>
<evidence type="ECO:0000313" key="7">
    <source>
        <dbReference type="Proteomes" id="UP001209878"/>
    </source>
</evidence>
<dbReference type="EMBL" id="JAODUO010001395">
    <property type="protein sequence ID" value="KAK2164797.1"/>
    <property type="molecule type" value="Genomic_DNA"/>
</dbReference>
<organism evidence="6 7">
    <name type="scientific">Ridgeia piscesae</name>
    <name type="common">Tubeworm</name>
    <dbReference type="NCBI Taxonomy" id="27915"/>
    <lineage>
        <taxon>Eukaryota</taxon>
        <taxon>Metazoa</taxon>
        <taxon>Spiralia</taxon>
        <taxon>Lophotrochozoa</taxon>
        <taxon>Annelida</taxon>
        <taxon>Polychaeta</taxon>
        <taxon>Sedentaria</taxon>
        <taxon>Canalipalpata</taxon>
        <taxon>Sabellida</taxon>
        <taxon>Siboglinidae</taxon>
        <taxon>Ridgeia</taxon>
    </lineage>
</organism>
<sequence length="450" mass="50123">MRQILKKVVESSYQWKVQPGNITAYHATVQHQGTFVCEGLTNETTISSQPVNVTVTGTSFVDVLPPVIDVTRGETVSMWCNISKPTPSLNISWYFGTKELGPMKCNSRSRKEHSSQSESCVSVVNASLKIINVQFEDAGQYKCEVIAPDHLLDAVTYLHVHTLVEFSNQLPSAISLDLGSCLSLMCNATGFPPPNVTWVKDGHSLTKGAADIEHVKEGDEGLYTCTARNKYSQRKQSVYVVVKTVPKKLVLRVESIDWSQATVGWRVMGDGGSVITCFSFYYVIYNTSSSAHPVTFNVSAGAIYRVVIWANNRLGSGPPASILLRTHKSSSLELHNDFLMSQHMKRLRRYHGHHRLVHYTVMWLGIFVILSVTVCGAALLVWFYRNNYLKKKAVSRIRVRGDSESSDVMSQMYSLRAHSRPWSFVNPAFQEDGSTDCGSQPIVGSQDSTR</sequence>
<dbReference type="Pfam" id="PF13927">
    <property type="entry name" value="Ig_3"/>
    <property type="match status" value="2"/>
</dbReference>
<dbReference type="Proteomes" id="UP001209878">
    <property type="component" value="Unassembled WGS sequence"/>
</dbReference>
<dbReference type="GO" id="GO:0030424">
    <property type="term" value="C:axon"/>
    <property type="evidence" value="ECO:0007669"/>
    <property type="project" value="TreeGrafter"/>
</dbReference>
<dbReference type="InterPro" id="IPR003599">
    <property type="entry name" value="Ig_sub"/>
</dbReference>
<keyword evidence="4" id="KW-1133">Transmembrane helix</keyword>
<dbReference type="SMART" id="SM00409">
    <property type="entry name" value="IG"/>
    <property type="match status" value="2"/>
</dbReference>
<dbReference type="PANTHER" id="PTHR45080">
    <property type="entry name" value="CONTACTIN 5"/>
    <property type="match status" value="1"/>
</dbReference>
<dbReference type="GO" id="GO:0005886">
    <property type="term" value="C:plasma membrane"/>
    <property type="evidence" value="ECO:0007669"/>
    <property type="project" value="TreeGrafter"/>
</dbReference>
<dbReference type="SUPFAM" id="SSF48726">
    <property type="entry name" value="Immunoglobulin"/>
    <property type="match status" value="2"/>
</dbReference>
<feature type="compositionally biased region" description="Polar residues" evidence="3">
    <location>
        <begin position="436"/>
        <end position="450"/>
    </location>
</feature>
<dbReference type="GO" id="GO:0008046">
    <property type="term" value="F:axon guidance receptor activity"/>
    <property type="evidence" value="ECO:0007669"/>
    <property type="project" value="TreeGrafter"/>
</dbReference>
<gene>
    <name evidence="6" type="ORF">NP493_1398g00015</name>
</gene>
<keyword evidence="2" id="KW-1015">Disulfide bond</keyword>
<dbReference type="PANTHER" id="PTHR45080:SF8">
    <property type="entry name" value="IG-LIKE DOMAIN-CONTAINING PROTEIN"/>
    <property type="match status" value="1"/>
</dbReference>
<dbReference type="InterPro" id="IPR036179">
    <property type="entry name" value="Ig-like_dom_sf"/>
</dbReference>
<keyword evidence="7" id="KW-1185">Reference proteome</keyword>
<dbReference type="GO" id="GO:0043025">
    <property type="term" value="C:neuronal cell body"/>
    <property type="evidence" value="ECO:0007669"/>
    <property type="project" value="TreeGrafter"/>
</dbReference>
<dbReference type="CDD" id="cd00063">
    <property type="entry name" value="FN3"/>
    <property type="match status" value="1"/>
</dbReference>
<accession>A0AAD9NC32</accession>
<evidence type="ECO:0000256" key="1">
    <source>
        <dbReference type="ARBA" id="ARBA00022729"/>
    </source>
</evidence>
<feature type="transmembrane region" description="Helical" evidence="4">
    <location>
        <begin position="356"/>
        <end position="384"/>
    </location>
</feature>
<comment type="caution">
    <text evidence="6">The sequence shown here is derived from an EMBL/GenBank/DDBJ whole genome shotgun (WGS) entry which is preliminary data.</text>
</comment>
<keyword evidence="1" id="KW-0732">Signal</keyword>
<dbReference type="InterPro" id="IPR003598">
    <property type="entry name" value="Ig_sub2"/>
</dbReference>
<dbReference type="GO" id="GO:0050808">
    <property type="term" value="P:synapse organization"/>
    <property type="evidence" value="ECO:0007669"/>
    <property type="project" value="TreeGrafter"/>
</dbReference>
<feature type="region of interest" description="Disordered" evidence="3">
    <location>
        <begin position="430"/>
        <end position="450"/>
    </location>
</feature>